<dbReference type="RefSeq" id="WP_200555556.1">
    <property type="nucleotide sequence ID" value="NZ_JAEPES010000002.1"/>
</dbReference>
<dbReference type="Proteomes" id="UP000636458">
    <property type="component" value="Unassembled WGS sequence"/>
</dbReference>
<gene>
    <name evidence="2" type="ORF">IV501_06030</name>
</gene>
<keyword evidence="3" id="KW-1185">Reference proteome</keyword>
<reference evidence="2" key="1">
    <citation type="submission" date="2021-01" db="EMBL/GenBank/DDBJ databases">
        <title>Lacisediminihabitans sp. nov. strain G11-30, isolated from Antarctic Soil.</title>
        <authorList>
            <person name="Li J."/>
        </authorList>
    </citation>
    <scope>NUCLEOTIDE SEQUENCE</scope>
    <source>
        <strain evidence="2">G11-30</strain>
    </source>
</reference>
<accession>A0A934SLK7</accession>
<feature type="signal peptide" evidence="1">
    <location>
        <begin position="1"/>
        <end position="34"/>
    </location>
</feature>
<keyword evidence="1" id="KW-0732">Signal</keyword>
<dbReference type="PROSITE" id="PS51257">
    <property type="entry name" value="PROKAR_LIPOPROTEIN"/>
    <property type="match status" value="1"/>
</dbReference>
<sequence>MLSFKNTAAKATIGIAAAGLLVATLAGCSMSSSADTSTKSSDTSSSAAAAPKALADIPALTGVDTAVKLDAGFAAALTTLGLTPGTVGTATLTDGSLHFPITGGNVKYFDPSEKYRPYVQGSIKHEGSGFSLAAGGTTVELTNFTIDPGTSKLYGDVAVNGTSAATQALLFNLYGGTLQPLQMDGDNAILTGTTVHISAVAADLLNKTFSTDAVKSQLLVGVATITVATK</sequence>
<organism evidence="2 3">
    <name type="scientific">Lacisediminihabitans changchengi</name>
    <dbReference type="NCBI Taxonomy" id="2787634"/>
    <lineage>
        <taxon>Bacteria</taxon>
        <taxon>Bacillati</taxon>
        <taxon>Actinomycetota</taxon>
        <taxon>Actinomycetes</taxon>
        <taxon>Micrococcales</taxon>
        <taxon>Microbacteriaceae</taxon>
        <taxon>Lacisediminihabitans</taxon>
    </lineage>
</organism>
<evidence type="ECO:0000313" key="3">
    <source>
        <dbReference type="Proteomes" id="UP000636458"/>
    </source>
</evidence>
<feature type="chain" id="PRO_5037780938" evidence="1">
    <location>
        <begin position="35"/>
        <end position="230"/>
    </location>
</feature>
<protein>
    <submittedName>
        <fullName evidence="2">Uncharacterized protein</fullName>
    </submittedName>
</protein>
<name>A0A934SLK7_9MICO</name>
<evidence type="ECO:0000313" key="2">
    <source>
        <dbReference type="EMBL" id="MBK4347187.1"/>
    </source>
</evidence>
<dbReference type="AlphaFoldDB" id="A0A934SLK7"/>
<comment type="caution">
    <text evidence="2">The sequence shown here is derived from an EMBL/GenBank/DDBJ whole genome shotgun (WGS) entry which is preliminary data.</text>
</comment>
<evidence type="ECO:0000256" key="1">
    <source>
        <dbReference type="SAM" id="SignalP"/>
    </source>
</evidence>
<dbReference type="EMBL" id="JAEPES010000002">
    <property type="protein sequence ID" value="MBK4347187.1"/>
    <property type="molecule type" value="Genomic_DNA"/>
</dbReference>
<proteinExistence type="predicted"/>